<feature type="compositionally biased region" description="Low complexity" evidence="1">
    <location>
        <begin position="691"/>
        <end position="703"/>
    </location>
</feature>
<dbReference type="OrthoDB" id="3796227at2759"/>
<evidence type="ECO:0000256" key="1">
    <source>
        <dbReference type="SAM" id="MobiDB-lite"/>
    </source>
</evidence>
<accession>A0A6A5UPE0</accession>
<evidence type="ECO:0000313" key="3">
    <source>
        <dbReference type="Proteomes" id="UP000800036"/>
    </source>
</evidence>
<feature type="region of interest" description="Disordered" evidence="1">
    <location>
        <begin position="1"/>
        <end position="43"/>
    </location>
</feature>
<feature type="region of interest" description="Disordered" evidence="1">
    <location>
        <begin position="740"/>
        <end position="809"/>
    </location>
</feature>
<dbReference type="EMBL" id="ML976755">
    <property type="protein sequence ID" value="KAF1965799.1"/>
    <property type="molecule type" value="Genomic_DNA"/>
</dbReference>
<feature type="region of interest" description="Disordered" evidence="1">
    <location>
        <begin position="472"/>
        <end position="535"/>
    </location>
</feature>
<evidence type="ECO:0000313" key="2">
    <source>
        <dbReference type="EMBL" id="KAF1965799.1"/>
    </source>
</evidence>
<feature type="region of interest" description="Disordered" evidence="1">
    <location>
        <begin position="617"/>
        <end position="714"/>
    </location>
</feature>
<name>A0A6A5UPE0_9PLEO</name>
<protein>
    <submittedName>
        <fullName evidence="2">Uncharacterized protein</fullName>
    </submittedName>
</protein>
<feature type="compositionally biased region" description="Basic and acidic residues" evidence="1">
    <location>
        <begin position="103"/>
        <end position="112"/>
    </location>
</feature>
<keyword evidence="3" id="KW-1185">Reference proteome</keyword>
<organism evidence="2 3">
    <name type="scientific">Bimuria novae-zelandiae CBS 107.79</name>
    <dbReference type="NCBI Taxonomy" id="1447943"/>
    <lineage>
        <taxon>Eukaryota</taxon>
        <taxon>Fungi</taxon>
        <taxon>Dikarya</taxon>
        <taxon>Ascomycota</taxon>
        <taxon>Pezizomycotina</taxon>
        <taxon>Dothideomycetes</taxon>
        <taxon>Pleosporomycetidae</taxon>
        <taxon>Pleosporales</taxon>
        <taxon>Massarineae</taxon>
        <taxon>Didymosphaeriaceae</taxon>
        <taxon>Bimuria</taxon>
    </lineage>
</organism>
<feature type="region of interest" description="Disordered" evidence="1">
    <location>
        <begin position="103"/>
        <end position="155"/>
    </location>
</feature>
<feature type="compositionally biased region" description="Polar residues" evidence="1">
    <location>
        <begin position="22"/>
        <end position="33"/>
    </location>
</feature>
<sequence>MDLDTPGPARRTPARSVKSDTPKNTLKKTSTSPPKRVLKSAAKAIRRKCRAISRADVIASFKRSEEHVGENTEEEVMWVPMRLVVCLKFSVEGTEAVQKILAKEVDNTHEPETETQDVQMVDAPSEAPPSPHSNRSATPAPKPDISDAASITTSTQATPRRYIAPYQRRWTDESRPFNMLTIRTTLRAPSTPVPPLSPLFHWFPAAVPIDALFPPGIPLTAKELLAFYPHHIRVKGIILRLVNNGFLGDSIIAMQAFFRGVEKHPLSITNMNQFIRDSIKSTLPGIKISAYKGRPDRNMYTDQITLGHINGVFRGCVVPTFEDLLQGVKHLPSGVDARCLTQCLVWYLGVRDTFTPRLELNVLHTRALVQALRVPLKSVGPQNLDSRTLDEWKSNGTFPKRKVEDEEKTLGEGKREELDLKRSRMRINEEKETVGVDVVIKLRHVLTLPYMACGGMVCRAWEMGIEKAEARKAAREEREGVQTQSPPLRDQDGDLETPLPQQQESRIASEEEDASAGDVTQEDAPPQLDGVSPTHAQCSAEPAAFTFVTIHTAKCSVCDKRNTTDAMRRCKACTWQICRPCQVEREQKGTSLAHGMVNPALDPWLKPSMPAGYRIPRLTGKRGREDEDENGAEVEVSLGVPGAPGGPRSMGNGMASRRFASPTPRSLHSSDNPRAPSSGRMERESPTPGHAAASLYSSSHCSSMPPDNYHRAPSHDYRHPEYYYPASNTLLDRHHQTLRASSNAPMQRDSPAPGPGPLYPYSQHRSMAQDRYHGAPSMPPSNYDGARDNDYRAPSHNYRPSDRSHASSYSNSFSLQEIGRLNGMQASRRWTDTNLPHVGSLRPDGLRDERYSVSYQAGLGRGGWRW</sequence>
<feature type="compositionally biased region" description="Polar residues" evidence="1">
    <location>
        <begin position="663"/>
        <end position="672"/>
    </location>
</feature>
<reference evidence="2" key="1">
    <citation type="journal article" date="2020" name="Stud. Mycol.">
        <title>101 Dothideomycetes genomes: a test case for predicting lifestyles and emergence of pathogens.</title>
        <authorList>
            <person name="Haridas S."/>
            <person name="Albert R."/>
            <person name="Binder M."/>
            <person name="Bloem J."/>
            <person name="Labutti K."/>
            <person name="Salamov A."/>
            <person name="Andreopoulos B."/>
            <person name="Baker S."/>
            <person name="Barry K."/>
            <person name="Bills G."/>
            <person name="Bluhm B."/>
            <person name="Cannon C."/>
            <person name="Castanera R."/>
            <person name="Culley D."/>
            <person name="Daum C."/>
            <person name="Ezra D."/>
            <person name="Gonzalez J."/>
            <person name="Henrissat B."/>
            <person name="Kuo A."/>
            <person name="Liang C."/>
            <person name="Lipzen A."/>
            <person name="Lutzoni F."/>
            <person name="Magnuson J."/>
            <person name="Mondo S."/>
            <person name="Nolan M."/>
            <person name="Ohm R."/>
            <person name="Pangilinan J."/>
            <person name="Park H.-J."/>
            <person name="Ramirez L."/>
            <person name="Alfaro M."/>
            <person name="Sun H."/>
            <person name="Tritt A."/>
            <person name="Yoshinaga Y."/>
            <person name="Zwiers L.-H."/>
            <person name="Turgeon B."/>
            <person name="Goodwin S."/>
            <person name="Spatafora J."/>
            <person name="Crous P."/>
            <person name="Grigoriev I."/>
        </authorList>
    </citation>
    <scope>NUCLEOTIDE SEQUENCE</scope>
    <source>
        <strain evidence="2">CBS 107.79</strain>
    </source>
</reference>
<dbReference type="Proteomes" id="UP000800036">
    <property type="component" value="Unassembled WGS sequence"/>
</dbReference>
<proteinExistence type="predicted"/>
<feature type="compositionally biased region" description="Basic and acidic residues" evidence="1">
    <location>
        <begin position="785"/>
        <end position="805"/>
    </location>
</feature>
<dbReference type="AlphaFoldDB" id="A0A6A5UPE0"/>
<gene>
    <name evidence="2" type="ORF">BU23DRAFT_574555</name>
</gene>